<dbReference type="InterPro" id="IPR008569">
    <property type="entry name" value="DUF851"/>
</dbReference>
<proteinExistence type="predicted"/>
<protein>
    <submittedName>
        <fullName evidence="2">Uncharacterized protein</fullName>
    </submittedName>
</protein>
<dbReference type="AlphaFoldDB" id="A0AAN8IAJ5"/>
<evidence type="ECO:0000313" key="3">
    <source>
        <dbReference type="Proteomes" id="UP001331761"/>
    </source>
</evidence>
<feature type="compositionally biased region" description="Polar residues" evidence="1">
    <location>
        <begin position="136"/>
        <end position="148"/>
    </location>
</feature>
<feature type="compositionally biased region" description="Polar residues" evidence="1">
    <location>
        <begin position="20"/>
        <end position="56"/>
    </location>
</feature>
<gene>
    <name evidence="2" type="ORF">GCK32_002133</name>
</gene>
<reference evidence="2 3" key="1">
    <citation type="submission" date="2019-10" db="EMBL/GenBank/DDBJ databases">
        <title>Assembly and Annotation for the nematode Trichostrongylus colubriformis.</title>
        <authorList>
            <person name="Martin J."/>
        </authorList>
    </citation>
    <scope>NUCLEOTIDE SEQUENCE [LARGE SCALE GENOMIC DNA]</scope>
    <source>
        <strain evidence="2">G859</strain>
        <tissue evidence="2">Whole worm</tissue>
    </source>
</reference>
<organism evidence="2 3">
    <name type="scientific">Trichostrongylus colubriformis</name>
    <name type="common">Black scour worm</name>
    <dbReference type="NCBI Taxonomy" id="6319"/>
    <lineage>
        <taxon>Eukaryota</taxon>
        <taxon>Metazoa</taxon>
        <taxon>Ecdysozoa</taxon>
        <taxon>Nematoda</taxon>
        <taxon>Chromadorea</taxon>
        <taxon>Rhabditida</taxon>
        <taxon>Rhabditina</taxon>
        <taxon>Rhabditomorpha</taxon>
        <taxon>Strongyloidea</taxon>
        <taxon>Trichostrongylidae</taxon>
        <taxon>Trichostrongylus</taxon>
    </lineage>
</organism>
<sequence length="500" mass="55518">MKRFKRFFSFIQKGADESDGNVSAAQRTAESKQKNVNRNDTTTSTRADPNGSMTDTEQSRVKVSLKPSSSEKSHVNLVSFVKKSSAESSRENVVGAKPSQKGTTEAKPLKKGSMEKSQKEPPLVTGTEGSLRENPTEQGTPAINGNNGEASAAKSFISAVDESGGKSFRRLRTFSERAVRRVKTFVSRPIKQSSLQRFITKLEAKREAEESGRIAELELKRGDDVFPKPIRRSKSIESKEKCTEQKDPDNVDVKSVAQMFTMSTTGGQLPSGCKLVHGNKDNGGKLFDDNNQPFWTEQAKPTEADLADSNTEDDLQMNAEVAVDVCDGKVTLVNMPTIPVILDPMNELAELKRRDKFFYTRDVLFGNSVRTMINLCESVNKPTPIQRAPKGEMVTFKEPRSRYTYEASAENRECPANAEQLPFRPGNAQSSFRRLRRRTSMKSSRLWNLIKKVGDKQCSQDPNGVNECKEEKTQPDDGGQMGMDAANRERSPPNAQLTPT</sequence>
<evidence type="ECO:0000313" key="2">
    <source>
        <dbReference type="EMBL" id="KAK5967064.1"/>
    </source>
</evidence>
<accession>A0AAN8IAJ5</accession>
<feature type="region of interest" description="Disordered" evidence="1">
    <location>
        <begin position="414"/>
        <end position="439"/>
    </location>
</feature>
<keyword evidence="3" id="KW-1185">Reference proteome</keyword>
<comment type="caution">
    <text evidence="2">The sequence shown here is derived from an EMBL/GenBank/DDBJ whole genome shotgun (WGS) entry which is preliminary data.</text>
</comment>
<feature type="region of interest" description="Disordered" evidence="1">
    <location>
        <begin position="455"/>
        <end position="500"/>
    </location>
</feature>
<dbReference type="Proteomes" id="UP001331761">
    <property type="component" value="Unassembled WGS sequence"/>
</dbReference>
<name>A0AAN8IAJ5_TRICO</name>
<dbReference type="Pfam" id="PF05867">
    <property type="entry name" value="DUF851"/>
    <property type="match status" value="1"/>
</dbReference>
<evidence type="ECO:0000256" key="1">
    <source>
        <dbReference type="SAM" id="MobiDB-lite"/>
    </source>
</evidence>
<feature type="region of interest" description="Disordered" evidence="1">
    <location>
        <begin position="15"/>
        <end position="148"/>
    </location>
</feature>
<dbReference type="EMBL" id="WIXE01022838">
    <property type="protein sequence ID" value="KAK5967064.1"/>
    <property type="molecule type" value="Genomic_DNA"/>
</dbReference>